<evidence type="ECO:0000256" key="1">
    <source>
        <dbReference type="ARBA" id="ARBA00022553"/>
    </source>
</evidence>
<keyword evidence="3" id="KW-0677">Repeat</keyword>
<feature type="domain" description="EF-hand" evidence="6">
    <location>
        <begin position="1504"/>
        <end position="1534"/>
    </location>
</feature>
<evidence type="ECO:0000259" key="6">
    <source>
        <dbReference type="PROSITE" id="PS50222"/>
    </source>
</evidence>
<evidence type="ECO:0000256" key="4">
    <source>
        <dbReference type="ARBA" id="ARBA00022837"/>
    </source>
</evidence>
<feature type="compositionally biased region" description="Polar residues" evidence="5">
    <location>
        <begin position="1325"/>
        <end position="1348"/>
    </location>
</feature>
<feature type="compositionally biased region" description="Polar residues" evidence="5">
    <location>
        <begin position="634"/>
        <end position="646"/>
    </location>
</feature>
<dbReference type="SUPFAM" id="SSF47473">
    <property type="entry name" value="EF-hand"/>
    <property type="match status" value="6"/>
</dbReference>
<evidence type="ECO:0000313" key="7">
    <source>
        <dbReference type="EMBL" id="GAB1299677.1"/>
    </source>
</evidence>
<keyword evidence="8" id="KW-1185">Reference proteome</keyword>
<organism evidence="7 8">
    <name type="scientific">Apodemus speciosus</name>
    <name type="common">Large Japanese field mouse</name>
    <dbReference type="NCBI Taxonomy" id="105296"/>
    <lineage>
        <taxon>Eukaryota</taxon>
        <taxon>Metazoa</taxon>
        <taxon>Chordata</taxon>
        <taxon>Craniata</taxon>
        <taxon>Vertebrata</taxon>
        <taxon>Euteleostomi</taxon>
        <taxon>Mammalia</taxon>
        <taxon>Eutheria</taxon>
        <taxon>Euarchontoglires</taxon>
        <taxon>Glires</taxon>
        <taxon>Rodentia</taxon>
        <taxon>Myomorpha</taxon>
        <taxon>Muroidea</taxon>
        <taxon>Muridae</taxon>
        <taxon>Murinae</taxon>
        <taxon>Apodemus</taxon>
    </lineage>
</organism>
<dbReference type="Gene3D" id="1.10.238.10">
    <property type="entry name" value="EF-hand"/>
    <property type="match status" value="10"/>
</dbReference>
<dbReference type="PROSITE" id="PS50222">
    <property type="entry name" value="EF_HAND_2"/>
    <property type="match status" value="7"/>
</dbReference>
<dbReference type="Pfam" id="PF13499">
    <property type="entry name" value="EF-hand_7"/>
    <property type="match status" value="1"/>
</dbReference>
<keyword evidence="4" id="KW-0106">Calcium</keyword>
<dbReference type="InterPro" id="IPR015070">
    <property type="entry name" value="EF_hand_DJBP"/>
</dbReference>
<feature type="domain" description="EF-hand" evidence="6">
    <location>
        <begin position="1137"/>
        <end position="1172"/>
    </location>
</feature>
<dbReference type="PANTHER" id="PTHR20875">
    <property type="entry name" value="EF-HAND CALCIUM-BINDING DOMAIN-CONTAINING PROTEIN 6-RELATED"/>
    <property type="match status" value="1"/>
</dbReference>
<accession>A0ABQ0FK96</accession>
<dbReference type="InterPro" id="IPR011992">
    <property type="entry name" value="EF-hand-dom_pair"/>
</dbReference>
<evidence type="ECO:0000256" key="3">
    <source>
        <dbReference type="ARBA" id="ARBA00022737"/>
    </source>
</evidence>
<name>A0ABQ0FK96_APOSI</name>
<feature type="domain" description="EF-hand" evidence="6">
    <location>
        <begin position="931"/>
        <end position="966"/>
    </location>
</feature>
<comment type="caution">
    <text evidence="7">The sequence shown here is derived from an EMBL/GenBank/DDBJ whole genome shotgun (WGS) entry which is preliminary data.</text>
</comment>
<dbReference type="InterPro" id="IPR052603">
    <property type="entry name" value="EFCB6"/>
</dbReference>
<dbReference type="SMART" id="SM00054">
    <property type="entry name" value="EFh"/>
    <property type="match status" value="11"/>
</dbReference>
<dbReference type="EMBL" id="BAAFST010000015">
    <property type="protein sequence ID" value="GAB1299677.1"/>
    <property type="molecule type" value="Genomic_DNA"/>
</dbReference>
<keyword evidence="2" id="KW-0479">Metal-binding</keyword>
<evidence type="ECO:0000256" key="2">
    <source>
        <dbReference type="ARBA" id="ARBA00022723"/>
    </source>
</evidence>
<dbReference type="PROSITE" id="PS00018">
    <property type="entry name" value="EF_HAND_1"/>
    <property type="match status" value="2"/>
</dbReference>
<evidence type="ECO:0000313" key="8">
    <source>
        <dbReference type="Proteomes" id="UP001623349"/>
    </source>
</evidence>
<dbReference type="Proteomes" id="UP001623349">
    <property type="component" value="Unassembled WGS sequence"/>
</dbReference>
<gene>
    <name evidence="7" type="ORF">APTSU1_001491400</name>
</gene>
<protein>
    <submittedName>
        <fullName evidence="7">EF-hand calcium-binding domain-containing protein 6</fullName>
    </submittedName>
</protein>
<feature type="region of interest" description="Disordered" evidence="5">
    <location>
        <begin position="628"/>
        <end position="658"/>
    </location>
</feature>
<dbReference type="CDD" id="cd00051">
    <property type="entry name" value="EFh"/>
    <property type="match status" value="1"/>
</dbReference>
<dbReference type="Pfam" id="PF13833">
    <property type="entry name" value="EF-hand_8"/>
    <property type="match status" value="1"/>
</dbReference>
<evidence type="ECO:0000256" key="5">
    <source>
        <dbReference type="SAM" id="MobiDB-lite"/>
    </source>
</evidence>
<feature type="compositionally biased region" description="Basic and acidic residues" evidence="5">
    <location>
        <begin position="649"/>
        <end position="658"/>
    </location>
</feature>
<sequence length="1566" mass="180532">MAVLPEWHSLYPNIRKLPCSRPQSSPCRGQRTGFQDLCRPSSSTTVIANPVLSFLDIERILSQKISSKRDEIKKVFQILDPNHKQTVTKGELKRTITAFLMPLTKDQFQDLLAQIPITSLGNVPYLEFLSRFGGLDININGIKRVNENELDNRRTLKEVQLAEKIFRNMRTIRKVFQLIDANNTGTVPSQELRRVLETFCLKMKDEDYEAFLKQYNIDNTTTVDYNAFLKNLSVKNDASFKYLLSNTAPLDVHIHLLRLPVNTESTCLSLLSAGISDVAAQRLPAPEPSRENQQGKNGKRLLDTVSSEDVWKNYSLDDLEKTFCQEFSKSYEKIEKALSAGDPSKGGYISLNYLKVVLDTFVYRLPRRIFIQLMRRQKIQRRILPKPTRKGLTLLGVKATTKVNWKQFLTAVYERQGLEVSKIIPLKKRSSTEARNRSRRENIIKKLFRHSEERSTALKKTLLIISSTPSGHITWEELRHILNCMVAKLNDSEFSELKQAFDPEGTGAVRVNSLLDLLDDSTKVRKMSPSTDTKTPLPVAWDSVEELVFDNITRNLQAFYGMMQSYDLGDTGTIARNNFKKVMRVFCPYLSNEHLVRLSNKFQEAGSGRIQYKKFLLSIGVSIPSPAPSLSPLKGQQNDQFQTEEPGQQDERAQPLKDKTTEIKNMTKEEVIDSLKHRIQQKDPVFRKQFLSVSKEPDVKINQGEFRKVLERSGMPMSDCQYAMLANKLGFKNEEGMSYQDFTMGFEDSMLSGLETVPLQSRTASRTNMDEHFISADECLRIFPKKLKDSFRDTYSAFFRIDTDRDGIISMHDLHRLLQYLLLNMTDLEFERFLSLLGLRLSVTLNFREFQNLCEKRPWKSDEAPQRLIRCKQKVADSELACEQAHQYLIMKAKTRWADLSKNFIETDNEGNGILRRRDIKNSLYGFDIPLTPREFEKLWQNYDTEGRGYITYQEFLHRLGIRYSPKVHRPYKEDYFNFLGHFTKPKQVQEEIQELQQINERATKTLTKTGAGGCMFRCEQVCPRGGQREKLMEHYEEITKAFNAMDRSKPAALCRVQKVLQECGCPLKEEELINLLKSLDIGVHNNQIDPVEFLRALEISWASKAHPKEKEESSPLNFSRLTPDEVMKSMQEVVETSQPALLKAFSALDKEDTGFVKAMEFGDVLKSVCQKLTDNQYHYFLRRLRLHLSPNIHWKYFVENFNSFSDETADEWAENMPKVPPPMSPKETSNRDILARVHKAVASHYHTIAQEFENFDTLKSNTVSRDEFRSICTRHVQILTDEQFDRLWSEMPVNAKGRLKYQDFLSKLSTERVPSPPMAAGDSGESTVAQRGSSAPEVSQGTRSTLCSPRDPRAGLKSRSHPCTPVGTPPLQNCEPIESRLRKQIQGCWRELLRDCKEKDTDKQGSISAAEFLALVEKFKLDISREEGQQLIVKYDLKNNGKFAYCDFIQSCVLLLKAKETSLMRRMRIQNADKMKEAGVETPSFYSALLRIQPKIVHCWRPMRRTFKTYDENGTGLLSVADFRKVLRQYSINLSEEEFFHVLEYYDKSLSSKISYNDFLRAFLQ</sequence>
<feature type="domain" description="EF-hand" evidence="6">
    <location>
        <begin position="167"/>
        <end position="202"/>
    </location>
</feature>
<proteinExistence type="predicted"/>
<dbReference type="InterPro" id="IPR002048">
    <property type="entry name" value="EF_hand_dom"/>
</dbReference>
<dbReference type="Pfam" id="PF13202">
    <property type="entry name" value="EF-hand_5"/>
    <property type="match status" value="1"/>
</dbReference>
<feature type="region of interest" description="Disordered" evidence="5">
    <location>
        <begin position="1312"/>
        <end position="1365"/>
    </location>
</feature>
<dbReference type="Pfam" id="PF08976">
    <property type="entry name" value="EF-hand_11"/>
    <property type="match status" value="1"/>
</dbReference>
<feature type="domain" description="EF-hand" evidence="6">
    <location>
        <begin position="1398"/>
        <end position="1423"/>
    </location>
</feature>
<dbReference type="PANTHER" id="PTHR20875:SF2">
    <property type="entry name" value="EF-HAND CALCIUM-BINDING DOMAIN-CONTAINING PROTEIN 6"/>
    <property type="match status" value="1"/>
</dbReference>
<reference evidence="7 8" key="1">
    <citation type="submission" date="2024-08" db="EMBL/GenBank/DDBJ databases">
        <title>The draft genome of Apodemus speciosus.</title>
        <authorList>
            <person name="Nabeshima K."/>
            <person name="Suzuki S."/>
            <person name="Onuma M."/>
        </authorList>
    </citation>
    <scope>NUCLEOTIDE SEQUENCE [LARGE SCALE GENOMIC DNA]</scope>
    <source>
        <strain evidence="7">IB14-021</strain>
    </source>
</reference>
<feature type="domain" description="EF-hand" evidence="6">
    <location>
        <begin position="67"/>
        <end position="102"/>
    </location>
</feature>
<dbReference type="InterPro" id="IPR018247">
    <property type="entry name" value="EF_Hand_1_Ca_BS"/>
</dbReference>
<keyword evidence="1" id="KW-0597">Phosphoprotein</keyword>
<feature type="domain" description="EF-hand" evidence="6">
    <location>
        <begin position="789"/>
        <end position="824"/>
    </location>
</feature>